<reference evidence="3" key="1">
    <citation type="submission" date="2023-02" db="EMBL/GenBank/DDBJ databases">
        <title>Colletotrichum kahawae CIFC_Que2 genome sequencing and assembly.</title>
        <authorList>
            <person name="Baroncelli R."/>
        </authorList>
    </citation>
    <scope>NUCLEOTIDE SEQUENCE</scope>
    <source>
        <strain evidence="3">CIFC_Que2</strain>
    </source>
</reference>
<gene>
    <name evidence="3" type="ORF">CKAH01_09595</name>
</gene>
<evidence type="ECO:0000313" key="3">
    <source>
        <dbReference type="EMBL" id="KAK2730348.1"/>
    </source>
</evidence>
<dbReference type="EMBL" id="VYYT01000677">
    <property type="protein sequence ID" value="KAK2730348.1"/>
    <property type="molecule type" value="Genomic_DNA"/>
</dbReference>
<evidence type="ECO:0000313" key="4">
    <source>
        <dbReference type="Proteomes" id="UP001281614"/>
    </source>
</evidence>
<keyword evidence="2" id="KW-0472">Membrane</keyword>
<feature type="transmembrane region" description="Helical" evidence="2">
    <location>
        <begin position="422"/>
        <end position="443"/>
    </location>
</feature>
<dbReference type="Proteomes" id="UP001281614">
    <property type="component" value="Unassembled WGS sequence"/>
</dbReference>
<protein>
    <submittedName>
        <fullName evidence="3">Uncharacterized protein</fullName>
    </submittedName>
</protein>
<keyword evidence="4" id="KW-1185">Reference proteome</keyword>
<sequence length="696" mass="78065">MQTLHRLFIEVGFNLPSLSSELVSAMPCENGERLPETYICIIGFTSLEDVKKFDARLSKPENRSMYHPLKLCYLLDRINRSATSDVFVLETSRTTFCGTLMMSQSGHGSAFVSTVGGLIAIGHETYVITTSHSPEEGYTPIGNLPESHHDQRLPFDHQDVFDYGDWRLALVRPDCRRPNAVIESYSDSMKGSAAPIIVKYHLPMNSRIFSYSRNVLIASGRSGLKEGILSKRRTFLMSKAHNLQAVWLIDLGHDDFRPGDSGSWIIHKGSHLLLGVLIARSTNSGYMVPFTQIQKDISETLKIPATAVRPTGISKRQSRAAAQPREPSFHGTSLLSQELEPEIQSSKGQFREYLSPSKSGHADAKRPGRKNFNPTLIPWKTSLQDGLRYSNSPWIVELFVLLNISAMILIRTPSSLSMKECLISASGLALGYAFLLSFFRTRNSPLFWRHQRSGKRPVMIRNKAIWEIFYQSGLLSLLAITAWWFFKPRSFTKGSLTESDDVECVEILAYDWLISAVWVLNLIDVIKTRRLWSALVWTLVTALAFAMDPPHSSQLEVDHNCIATSVIQVSIAMISSATAISWVLLQDHHLLGQFSSIYRLYADSSVSSRRPAFELPQTALNTESNVAKLSVTPTQRTIRLKLFNWIFIPGLFLVFVLSAYGCSFDLQGLATSLLTNHPCEFPCHMQVVAQLSKTQP</sequence>
<dbReference type="AlphaFoldDB" id="A0AAD9Y1A0"/>
<feature type="region of interest" description="Disordered" evidence="1">
    <location>
        <begin position="312"/>
        <end position="334"/>
    </location>
</feature>
<feature type="transmembrane region" description="Helical" evidence="2">
    <location>
        <begin position="567"/>
        <end position="585"/>
    </location>
</feature>
<organism evidence="3 4">
    <name type="scientific">Colletotrichum kahawae</name>
    <name type="common">Coffee berry disease fungus</name>
    <dbReference type="NCBI Taxonomy" id="34407"/>
    <lineage>
        <taxon>Eukaryota</taxon>
        <taxon>Fungi</taxon>
        <taxon>Dikarya</taxon>
        <taxon>Ascomycota</taxon>
        <taxon>Pezizomycotina</taxon>
        <taxon>Sordariomycetes</taxon>
        <taxon>Hypocreomycetidae</taxon>
        <taxon>Glomerellales</taxon>
        <taxon>Glomerellaceae</taxon>
        <taxon>Colletotrichum</taxon>
        <taxon>Colletotrichum gloeosporioides species complex</taxon>
    </lineage>
</organism>
<feature type="transmembrane region" description="Helical" evidence="2">
    <location>
        <begin position="642"/>
        <end position="661"/>
    </location>
</feature>
<comment type="caution">
    <text evidence="3">The sequence shown here is derived from an EMBL/GenBank/DDBJ whole genome shotgun (WGS) entry which is preliminary data.</text>
</comment>
<feature type="transmembrane region" description="Helical" evidence="2">
    <location>
        <begin position="464"/>
        <end position="485"/>
    </location>
</feature>
<evidence type="ECO:0000256" key="1">
    <source>
        <dbReference type="SAM" id="MobiDB-lite"/>
    </source>
</evidence>
<proteinExistence type="predicted"/>
<keyword evidence="2" id="KW-0812">Transmembrane</keyword>
<feature type="transmembrane region" description="Helical" evidence="2">
    <location>
        <begin position="530"/>
        <end position="547"/>
    </location>
</feature>
<accession>A0AAD9Y1A0</accession>
<feature type="transmembrane region" description="Helical" evidence="2">
    <location>
        <begin position="505"/>
        <end position="523"/>
    </location>
</feature>
<keyword evidence="2" id="KW-1133">Transmembrane helix</keyword>
<evidence type="ECO:0000256" key="2">
    <source>
        <dbReference type="SAM" id="Phobius"/>
    </source>
</evidence>
<name>A0AAD9Y1A0_COLKA</name>